<dbReference type="PANTHER" id="PTHR43585">
    <property type="entry name" value="FUMIPYRROLE BIOSYNTHESIS PROTEIN C"/>
    <property type="match status" value="1"/>
</dbReference>
<evidence type="ECO:0000256" key="1">
    <source>
        <dbReference type="ARBA" id="ARBA00022598"/>
    </source>
</evidence>
<dbReference type="InterPro" id="IPR052032">
    <property type="entry name" value="ATP-dep_AA_Ligase"/>
</dbReference>
<dbReference type="EMBL" id="CP035467">
    <property type="protein sequence ID" value="QCW81979.1"/>
    <property type="molecule type" value="Genomic_DNA"/>
</dbReference>
<reference evidence="7" key="1">
    <citation type="journal article" date="2019" name="J. Bacteriol.">
        <title>A Mutagenic Screen Identifies a TonB-Dependent Receptor Required for the Lanthanide Metal Switch in the Type I Methanotroph 'Methylotuvimicrobium buryatense' 5GB1C.</title>
        <authorList>
            <person name="Groom J.D."/>
            <person name="Ford S.M."/>
            <person name="Pesesky M.W."/>
            <person name="Lidstrom M.E."/>
        </authorList>
    </citation>
    <scope>NUCLEOTIDE SEQUENCE [LARGE SCALE GENOMIC DNA]</scope>
    <source>
        <strain evidence="7">5GB1C</strain>
    </source>
</reference>
<keyword evidence="3 4" id="KW-0067">ATP-binding</keyword>
<keyword evidence="1" id="KW-0436">Ligase</keyword>
<dbReference type="STRING" id="675511.GCA_000341735_01667"/>
<proteinExistence type="predicted"/>
<accession>A0A4P9UL49</accession>
<evidence type="ECO:0000259" key="5">
    <source>
        <dbReference type="PROSITE" id="PS50975"/>
    </source>
</evidence>
<gene>
    <name evidence="6" type="ORF">EQU24_06735</name>
</gene>
<dbReference type="GO" id="GO:0005524">
    <property type="term" value="F:ATP binding"/>
    <property type="evidence" value="ECO:0007669"/>
    <property type="project" value="UniProtKB-UniRule"/>
</dbReference>
<keyword evidence="2 4" id="KW-0547">Nucleotide-binding</keyword>
<evidence type="ECO:0000313" key="6">
    <source>
        <dbReference type="EMBL" id="QCW81979.1"/>
    </source>
</evidence>
<dbReference type="Proteomes" id="UP000305881">
    <property type="component" value="Chromosome"/>
</dbReference>
<name>A0A4P9UL49_METBY</name>
<organism evidence="6 7">
    <name type="scientific">Methylotuvimicrobium buryatense</name>
    <name type="common">Methylomicrobium buryatense</name>
    <dbReference type="NCBI Taxonomy" id="95641"/>
    <lineage>
        <taxon>Bacteria</taxon>
        <taxon>Pseudomonadati</taxon>
        <taxon>Pseudomonadota</taxon>
        <taxon>Gammaproteobacteria</taxon>
        <taxon>Methylococcales</taxon>
        <taxon>Methylococcaceae</taxon>
        <taxon>Methylotuvimicrobium</taxon>
    </lineage>
</organism>
<dbReference type="Gene3D" id="3.40.50.20">
    <property type="match status" value="1"/>
</dbReference>
<dbReference type="AlphaFoldDB" id="A0A4P9UL49"/>
<evidence type="ECO:0000256" key="2">
    <source>
        <dbReference type="ARBA" id="ARBA00022741"/>
    </source>
</evidence>
<dbReference type="Pfam" id="PF13535">
    <property type="entry name" value="ATP-grasp_4"/>
    <property type="match status" value="1"/>
</dbReference>
<dbReference type="RefSeq" id="WP_017840222.1">
    <property type="nucleotide sequence ID" value="NZ_CP035467.1"/>
</dbReference>
<dbReference type="KEGG" id="mbur:EQU24_06735"/>
<evidence type="ECO:0000256" key="3">
    <source>
        <dbReference type="ARBA" id="ARBA00022840"/>
    </source>
</evidence>
<dbReference type="Gene3D" id="3.30.470.20">
    <property type="entry name" value="ATP-grasp fold, B domain"/>
    <property type="match status" value="1"/>
</dbReference>
<evidence type="ECO:0000313" key="7">
    <source>
        <dbReference type="Proteomes" id="UP000305881"/>
    </source>
</evidence>
<dbReference type="OrthoDB" id="9803907at2"/>
<keyword evidence="7" id="KW-1185">Reference proteome</keyword>
<evidence type="ECO:0000256" key="4">
    <source>
        <dbReference type="PROSITE-ProRule" id="PRU00409"/>
    </source>
</evidence>
<dbReference type="PANTHER" id="PTHR43585:SF2">
    <property type="entry name" value="ATP-GRASP ENZYME FSQD"/>
    <property type="match status" value="1"/>
</dbReference>
<sequence>MKKALILGIGSAQVDAIQYLKKHGWWVIGCSYRKEGPGLDLIDHFELINITDVNSIQQLVNKEGIDLVYSVGSDLAMPSVAEISDRLGLPSFVRPGTAKLLQSKTELRGFLSKNNISPVNYRVIKDATDIQGWDFYPAMLKPTDSQGQRGISRVESYEDITNNLDSALNASRTGIAILEEVLEGPEVSVNAFVVDGQVVLSEVSDRWVLSGYPGGIPQAHILPTQKATNILIKETKNLVKQCIHALDIKNGPVYFQIILTSQGPRIVEITPRLDGCHMWRLIKEVTGYDLLDASFRLLTGKPIKPFVGYEEFSVSSLVFLYQAPNTEFLKNNHHLPSDVLYKEYYFQEGQRVPAINGQMEKVGYYIKRGLP</sequence>
<protein>
    <submittedName>
        <fullName evidence="6">ATP-grasp domain-containing protein</fullName>
    </submittedName>
</protein>
<dbReference type="SUPFAM" id="SSF56059">
    <property type="entry name" value="Glutathione synthetase ATP-binding domain-like"/>
    <property type="match status" value="1"/>
</dbReference>
<dbReference type="GO" id="GO:0046872">
    <property type="term" value="F:metal ion binding"/>
    <property type="evidence" value="ECO:0007669"/>
    <property type="project" value="InterPro"/>
</dbReference>
<feature type="domain" description="ATP-grasp" evidence="5">
    <location>
        <begin position="108"/>
        <end position="299"/>
    </location>
</feature>
<dbReference type="GO" id="GO:0016874">
    <property type="term" value="F:ligase activity"/>
    <property type="evidence" value="ECO:0007669"/>
    <property type="project" value="UniProtKB-KW"/>
</dbReference>
<dbReference type="InterPro" id="IPR011761">
    <property type="entry name" value="ATP-grasp"/>
</dbReference>
<dbReference type="PROSITE" id="PS50975">
    <property type="entry name" value="ATP_GRASP"/>
    <property type="match status" value="1"/>
</dbReference>